<dbReference type="Proteomes" id="UP000325536">
    <property type="component" value="Chromosome"/>
</dbReference>
<dbReference type="Gene3D" id="3.40.640.10">
    <property type="entry name" value="Type I PLP-dependent aspartate aminotransferase-like (Major domain)"/>
    <property type="match status" value="1"/>
</dbReference>
<keyword evidence="4" id="KW-1185">Reference proteome</keyword>
<evidence type="ECO:0000313" key="3">
    <source>
        <dbReference type="EMBL" id="QEY24722.1"/>
    </source>
</evidence>
<evidence type="ECO:0000313" key="4">
    <source>
        <dbReference type="Proteomes" id="UP000325536"/>
    </source>
</evidence>
<proteinExistence type="predicted"/>
<name>A0A5P3MSY6_NEIAN</name>
<sequence length="418" mass="46146">MMMFTPSLSAEIRSRFAFVEHDPDYGSRLFFDNSGGSLRLKEAVRVKETIDLLPDCSERQHRRAVDFQEWIERGTQDILQVMFGTKRGALMVEQSASQAMFQIVAAIMEHIGGGNAVTTNVEHPSAYDAVKFYCQKNGCEFRVAQVGRDGFVTPEAVAEQVDGQTVLVSVIASSNISGNIMDLAGIIRAVKEKNPQAYIITDAVQHMPHGTLDVEALGLDAANFAPYKFFGSRGVGFAYLSPRLATLPHHKLLDKPADFWILGTPTPALFASFSAVIDYVCWLGKQCGGHGGRRELYLEGMHAIEQQERFLLHRLLEGGGEVPGLRHQPKVKVYADSPDLSRRDLIVAMGIDGWDFEALRQAYDQAGVVVYERVNSSIYSRRIVEALGLTGALRVSPLHCHTAADIDRFLTITAELAS</sequence>
<dbReference type="OrthoDB" id="7801625at2"/>
<dbReference type="InterPro" id="IPR000192">
    <property type="entry name" value="Aminotrans_V_dom"/>
</dbReference>
<reference evidence="3 4" key="1">
    <citation type="submission" date="2018-08" db="EMBL/GenBank/DDBJ databases">
        <title>Neisseria animalis ATCC 49930 complete genome.</title>
        <authorList>
            <person name="Veseli I.A."/>
            <person name="Mascarenhas dos Santos A.C."/>
            <person name="Buttler R."/>
            <person name="Pombert J.-F."/>
        </authorList>
    </citation>
    <scope>NUCLEOTIDE SEQUENCE [LARGE SCALE GENOMIC DNA]</scope>
    <source>
        <strain evidence="3 4">ATCC 49930</strain>
    </source>
</reference>
<keyword evidence="3" id="KW-0808">Transferase</keyword>
<evidence type="ECO:0000259" key="2">
    <source>
        <dbReference type="Pfam" id="PF00266"/>
    </source>
</evidence>
<dbReference type="InterPro" id="IPR015424">
    <property type="entry name" value="PyrdxlP-dep_Trfase"/>
</dbReference>
<feature type="domain" description="Aminotransferase class V" evidence="2">
    <location>
        <begin position="31"/>
        <end position="245"/>
    </location>
</feature>
<dbReference type="Pfam" id="PF00266">
    <property type="entry name" value="Aminotran_5"/>
    <property type="match status" value="1"/>
</dbReference>
<dbReference type="PANTHER" id="PTHR43586:SF8">
    <property type="entry name" value="CYSTEINE DESULFURASE 1, CHLOROPLASTIC"/>
    <property type="match status" value="1"/>
</dbReference>
<protein>
    <submittedName>
        <fullName evidence="3">Aminotransferase class V-fold PLP-dependent enzyme</fullName>
    </submittedName>
</protein>
<gene>
    <name evidence="3" type="ORF">D0T90_09820</name>
</gene>
<dbReference type="EMBL" id="CP031699">
    <property type="protein sequence ID" value="QEY24722.1"/>
    <property type="molecule type" value="Genomic_DNA"/>
</dbReference>
<dbReference type="InterPro" id="IPR015422">
    <property type="entry name" value="PyrdxlP-dep_Trfase_small"/>
</dbReference>
<keyword evidence="1" id="KW-0663">Pyridoxal phosphate</keyword>
<keyword evidence="3" id="KW-0032">Aminotransferase</keyword>
<accession>A0A5P3MSY6</accession>
<dbReference type="AlphaFoldDB" id="A0A5P3MSY6"/>
<organism evidence="3 4">
    <name type="scientific">Neisseria animalis</name>
    <dbReference type="NCBI Taxonomy" id="492"/>
    <lineage>
        <taxon>Bacteria</taxon>
        <taxon>Pseudomonadati</taxon>
        <taxon>Pseudomonadota</taxon>
        <taxon>Betaproteobacteria</taxon>
        <taxon>Neisseriales</taxon>
        <taxon>Neisseriaceae</taxon>
        <taxon>Neisseria</taxon>
    </lineage>
</organism>
<dbReference type="KEGG" id="naq:D0T90_09820"/>
<dbReference type="GO" id="GO:0008483">
    <property type="term" value="F:transaminase activity"/>
    <property type="evidence" value="ECO:0007669"/>
    <property type="project" value="UniProtKB-KW"/>
</dbReference>
<evidence type="ECO:0000256" key="1">
    <source>
        <dbReference type="ARBA" id="ARBA00022898"/>
    </source>
</evidence>
<dbReference type="RefSeq" id="WP_123796154.1">
    <property type="nucleotide sequence ID" value="NZ_CP031699.1"/>
</dbReference>
<dbReference type="Gene3D" id="3.90.1150.10">
    <property type="entry name" value="Aspartate Aminotransferase, domain 1"/>
    <property type="match status" value="1"/>
</dbReference>
<dbReference type="SUPFAM" id="SSF53383">
    <property type="entry name" value="PLP-dependent transferases"/>
    <property type="match status" value="1"/>
</dbReference>
<dbReference type="PANTHER" id="PTHR43586">
    <property type="entry name" value="CYSTEINE DESULFURASE"/>
    <property type="match status" value="1"/>
</dbReference>
<dbReference type="InterPro" id="IPR015421">
    <property type="entry name" value="PyrdxlP-dep_Trfase_major"/>
</dbReference>